<dbReference type="RefSeq" id="WP_408165874.1">
    <property type="nucleotide sequence ID" value="NZ_JAQQFR010000002.1"/>
</dbReference>
<dbReference type="CDD" id="cd12797">
    <property type="entry name" value="M23_peptidase"/>
    <property type="match status" value="1"/>
</dbReference>
<dbReference type="PROSITE" id="PS51257">
    <property type="entry name" value="PROKAR_LIPOPROTEIN"/>
    <property type="match status" value="1"/>
</dbReference>
<name>A0ABW8Z5P1_9BURK</name>
<dbReference type="InterPro" id="IPR018392">
    <property type="entry name" value="LysM"/>
</dbReference>
<organism evidence="5 6">
    <name type="scientific">Herbaspirillum rhizosphaerae</name>
    <dbReference type="NCBI Taxonomy" id="346179"/>
    <lineage>
        <taxon>Bacteria</taxon>
        <taxon>Pseudomonadati</taxon>
        <taxon>Pseudomonadota</taxon>
        <taxon>Betaproteobacteria</taxon>
        <taxon>Burkholderiales</taxon>
        <taxon>Oxalobacteraceae</taxon>
        <taxon>Herbaspirillum</taxon>
    </lineage>
</organism>
<dbReference type="PANTHER" id="PTHR21666">
    <property type="entry name" value="PEPTIDASE-RELATED"/>
    <property type="match status" value="1"/>
</dbReference>
<feature type="chain" id="PRO_5045302143" evidence="3">
    <location>
        <begin position="27"/>
        <end position="340"/>
    </location>
</feature>
<dbReference type="Gene3D" id="2.70.70.10">
    <property type="entry name" value="Glucose Permease (Domain IIA)"/>
    <property type="match status" value="1"/>
</dbReference>
<dbReference type="InterPro" id="IPR036779">
    <property type="entry name" value="LysM_dom_sf"/>
</dbReference>
<sequence length="340" mass="34628">MKKNRLVWLGITVSLLAACSTTPRTAAPVVDRTGSSTKPVVDASKPAAAVAAARPEGKGYYTVKKGDTLYRIALESGQSYRDIVAWNNLTNPNDIKVDQVLRVSPPDGVQTGAVVVGGASGSGIEVKPLGASTAANNGVAAPVAGAGSNKIGPRGDKRAYSDSTLAEMEKPDTAPTSVAAAAPATTGAPAAAPQAATKTEPAHATDKPATAAAAPAADDDAVSWMWPAEGKVVGTFDGGKKGVDIAGKSGQPVLAAGAGKVMYAGSGIRGYGNLVIVKHTNNLLSAYAHNKTILVKEGQAVTKGQKIAEMGNSDSDSVKLHFEIRQQGKPVDPSKYLPPR</sequence>
<dbReference type="SUPFAM" id="SSF54106">
    <property type="entry name" value="LysM domain"/>
    <property type="match status" value="1"/>
</dbReference>
<dbReference type="InterPro" id="IPR011055">
    <property type="entry name" value="Dup_hybrid_motif"/>
</dbReference>
<reference evidence="5 6" key="1">
    <citation type="journal article" date="2024" name="Chem. Sci.">
        <title>Discovery of megapolipeptins by genome mining of a Burkholderiales bacteria collection.</title>
        <authorList>
            <person name="Paulo B.S."/>
            <person name="Recchia M.J.J."/>
            <person name="Lee S."/>
            <person name="Fergusson C.H."/>
            <person name="Romanowski S.B."/>
            <person name="Hernandez A."/>
            <person name="Krull N."/>
            <person name="Liu D.Y."/>
            <person name="Cavanagh H."/>
            <person name="Bos A."/>
            <person name="Gray C.A."/>
            <person name="Murphy B.T."/>
            <person name="Linington R.G."/>
            <person name="Eustaquio A.S."/>
        </authorList>
    </citation>
    <scope>NUCLEOTIDE SEQUENCE [LARGE SCALE GENOMIC DNA]</scope>
    <source>
        <strain evidence="5 6">RL21-008-BIB-B</strain>
    </source>
</reference>
<dbReference type="SMART" id="SM00257">
    <property type="entry name" value="LysM"/>
    <property type="match status" value="1"/>
</dbReference>
<feature type="domain" description="LysM" evidence="4">
    <location>
        <begin position="59"/>
        <end position="103"/>
    </location>
</feature>
<dbReference type="Proteomes" id="UP001629214">
    <property type="component" value="Unassembled WGS sequence"/>
</dbReference>
<dbReference type="PROSITE" id="PS51782">
    <property type="entry name" value="LYSM"/>
    <property type="match status" value="1"/>
</dbReference>
<accession>A0ABW8Z5P1</accession>
<feature type="region of interest" description="Disordered" evidence="2">
    <location>
        <begin position="164"/>
        <end position="218"/>
    </location>
</feature>
<evidence type="ECO:0000313" key="5">
    <source>
        <dbReference type="EMBL" id="MFL9877558.1"/>
    </source>
</evidence>
<feature type="signal peptide" evidence="3">
    <location>
        <begin position="1"/>
        <end position="26"/>
    </location>
</feature>
<dbReference type="PANTHER" id="PTHR21666:SF263">
    <property type="entry name" value="MUREIN HYDROLASE ACTIVATOR NLPD"/>
    <property type="match status" value="1"/>
</dbReference>
<comment type="caution">
    <text evidence="5">The sequence shown here is derived from an EMBL/GenBank/DDBJ whole genome shotgun (WGS) entry which is preliminary data.</text>
</comment>
<evidence type="ECO:0000259" key="4">
    <source>
        <dbReference type="PROSITE" id="PS51782"/>
    </source>
</evidence>
<protein>
    <submittedName>
        <fullName evidence="5">Peptidoglycan DD-metalloendopeptidase family protein</fullName>
    </submittedName>
</protein>
<feature type="compositionally biased region" description="Low complexity" evidence="2">
    <location>
        <begin position="207"/>
        <end position="216"/>
    </location>
</feature>
<evidence type="ECO:0000256" key="2">
    <source>
        <dbReference type="SAM" id="MobiDB-lite"/>
    </source>
</evidence>
<dbReference type="InterPro" id="IPR050570">
    <property type="entry name" value="Cell_wall_metabolism_enzyme"/>
</dbReference>
<feature type="compositionally biased region" description="Low complexity" evidence="2">
    <location>
        <begin position="173"/>
        <end position="199"/>
    </location>
</feature>
<dbReference type="InterPro" id="IPR016047">
    <property type="entry name" value="M23ase_b-sheet_dom"/>
</dbReference>
<dbReference type="Gene3D" id="3.10.350.10">
    <property type="entry name" value="LysM domain"/>
    <property type="match status" value="1"/>
</dbReference>
<dbReference type="CDD" id="cd00118">
    <property type="entry name" value="LysM"/>
    <property type="match status" value="1"/>
</dbReference>
<keyword evidence="6" id="KW-1185">Reference proteome</keyword>
<gene>
    <name evidence="5" type="ORF">PQR63_04145</name>
</gene>
<comment type="similarity">
    <text evidence="1">Belongs to the E.coli NlpD/Haemophilus LppB family.</text>
</comment>
<evidence type="ECO:0000313" key="6">
    <source>
        <dbReference type="Proteomes" id="UP001629214"/>
    </source>
</evidence>
<proteinExistence type="inferred from homology"/>
<evidence type="ECO:0000256" key="1">
    <source>
        <dbReference type="ARBA" id="ARBA00038420"/>
    </source>
</evidence>
<dbReference type="Pfam" id="PF01551">
    <property type="entry name" value="Peptidase_M23"/>
    <property type="match status" value="1"/>
</dbReference>
<dbReference type="EMBL" id="JAQQFR010000002">
    <property type="protein sequence ID" value="MFL9877558.1"/>
    <property type="molecule type" value="Genomic_DNA"/>
</dbReference>
<dbReference type="Pfam" id="PF01476">
    <property type="entry name" value="LysM"/>
    <property type="match status" value="1"/>
</dbReference>
<keyword evidence="3" id="KW-0732">Signal</keyword>
<evidence type="ECO:0000256" key="3">
    <source>
        <dbReference type="SAM" id="SignalP"/>
    </source>
</evidence>
<dbReference type="SUPFAM" id="SSF51261">
    <property type="entry name" value="Duplicated hybrid motif"/>
    <property type="match status" value="1"/>
</dbReference>